<dbReference type="AlphaFoldDB" id="A0A7T9DKP5"/>
<evidence type="ECO:0000259" key="1">
    <source>
        <dbReference type="Pfam" id="PF13473"/>
    </source>
</evidence>
<protein>
    <submittedName>
        <fullName evidence="2">Cupredoxin domain-containing protein</fullName>
    </submittedName>
</protein>
<organism evidence="2">
    <name type="scientific">Candidatus Iainarchaeum sp</name>
    <dbReference type="NCBI Taxonomy" id="3101447"/>
    <lineage>
        <taxon>Archaea</taxon>
        <taxon>Candidatus Iainarchaeota</taxon>
        <taxon>Candidatus Iainarchaeia</taxon>
        <taxon>Candidatus Iainarchaeales</taxon>
        <taxon>Candidatus Iainarchaeaceae</taxon>
        <taxon>Candidatus Iainarchaeum</taxon>
    </lineage>
</organism>
<dbReference type="EMBL" id="CP064981">
    <property type="protein sequence ID" value="QQR93089.1"/>
    <property type="molecule type" value="Genomic_DNA"/>
</dbReference>
<name>A0A7T9DKP5_9ARCH</name>
<accession>A0A7T9DKP5</accession>
<proteinExistence type="predicted"/>
<gene>
    <name evidence="2" type="ORF">IPJ89_02525</name>
</gene>
<feature type="domain" description="EfeO-type cupredoxin-like" evidence="1">
    <location>
        <begin position="49"/>
        <end position="135"/>
    </location>
</feature>
<dbReference type="InterPro" id="IPR028096">
    <property type="entry name" value="EfeO_Cupredoxin"/>
</dbReference>
<sequence length="139" mass="15102">MNRLAIAGIIAIIAILGVLMLMGVTATPTGKASAILGRPSTISLPPIVNGAQEIALKATRYGTYQPNYLFVKKGIPVRIRYSADAEAGCGREVIFPEFRVRKYAPTNGDALIEFTPTRAGRFPFHCSMQMFRGTIEVVE</sequence>
<dbReference type="Gene3D" id="2.60.40.420">
    <property type="entry name" value="Cupredoxins - blue copper proteins"/>
    <property type="match status" value="1"/>
</dbReference>
<evidence type="ECO:0000313" key="2">
    <source>
        <dbReference type="EMBL" id="QQR93089.1"/>
    </source>
</evidence>
<dbReference type="InterPro" id="IPR008972">
    <property type="entry name" value="Cupredoxin"/>
</dbReference>
<dbReference type="Pfam" id="PF13473">
    <property type="entry name" value="Cupredoxin_1"/>
    <property type="match status" value="1"/>
</dbReference>
<reference evidence="2" key="1">
    <citation type="submission" date="2020-11" db="EMBL/GenBank/DDBJ databases">
        <title>Connecting structure to function with the recovery of over 1000 high-quality activated sludge metagenome-assembled genomes encoding full-length rRNA genes using long-read sequencing.</title>
        <authorList>
            <person name="Singleton C.M."/>
            <person name="Petriglieri F."/>
            <person name="Kristensen J.M."/>
            <person name="Kirkegaard R.H."/>
            <person name="Michaelsen T.Y."/>
            <person name="Andersen M.H."/>
            <person name="Karst S.M."/>
            <person name="Dueholm M.S."/>
            <person name="Nielsen P.H."/>
            <person name="Albertsen M."/>
        </authorList>
    </citation>
    <scope>NUCLEOTIDE SEQUENCE</scope>
    <source>
        <strain evidence="2">Fred_18-Q3-R57-64_BAT3C.431</strain>
    </source>
</reference>
<dbReference type="Proteomes" id="UP000596004">
    <property type="component" value="Chromosome"/>
</dbReference>
<dbReference type="SUPFAM" id="SSF49503">
    <property type="entry name" value="Cupredoxins"/>
    <property type="match status" value="1"/>
</dbReference>